<organism evidence="10 11">
    <name type="scientific">Oleomonas cavernae</name>
    <dbReference type="NCBI Taxonomy" id="2320859"/>
    <lineage>
        <taxon>Bacteria</taxon>
        <taxon>Pseudomonadati</taxon>
        <taxon>Pseudomonadota</taxon>
        <taxon>Alphaproteobacteria</taxon>
        <taxon>Acetobacterales</taxon>
        <taxon>Acetobacteraceae</taxon>
        <taxon>Oleomonas</taxon>
    </lineage>
</organism>
<dbReference type="Pfam" id="PF02771">
    <property type="entry name" value="Acyl-CoA_dh_N"/>
    <property type="match status" value="1"/>
</dbReference>
<evidence type="ECO:0000256" key="2">
    <source>
        <dbReference type="ARBA" id="ARBA00009347"/>
    </source>
</evidence>
<dbReference type="PANTHER" id="PTHR48083">
    <property type="entry name" value="MEDIUM-CHAIN SPECIFIC ACYL-COA DEHYDROGENASE, MITOCHONDRIAL-RELATED"/>
    <property type="match status" value="1"/>
</dbReference>
<dbReference type="InterPro" id="IPR009075">
    <property type="entry name" value="AcylCo_DH/oxidase_C"/>
</dbReference>
<evidence type="ECO:0000313" key="10">
    <source>
        <dbReference type="EMBL" id="RJF89838.1"/>
    </source>
</evidence>
<keyword evidence="4 6" id="KW-0274">FAD</keyword>
<feature type="domain" description="Acyl-CoA dehydrogenase/oxidase C-terminal" evidence="7">
    <location>
        <begin position="239"/>
        <end position="387"/>
    </location>
</feature>
<comment type="cofactor">
    <cofactor evidence="1 6">
        <name>FAD</name>
        <dbReference type="ChEBI" id="CHEBI:57692"/>
    </cofactor>
</comment>
<dbReference type="InterPro" id="IPR009100">
    <property type="entry name" value="AcylCoA_DH/oxidase_NM_dom_sf"/>
</dbReference>
<dbReference type="EMBL" id="QYUK01000011">
    <property type="protein sequence ID" value="RJF89838.1"/>
    <property type="molecule type" value="Genomic_DNA"/>
</dbReference>
<evidence type="ECO:0000256" key="1">
    <source>
        <dbReference type="ARBA" id="ARBA00001974"/>
    </source>
</evidence>
<evidence type="ECO:0000259" key="7">
    <source>
        <dbReference type="Pfam" id="PF00441"/>
    </source>
</evidence>
<comment type="similarity">
    <text evidence="2 6">Belongs to the acyl-CoA dehydrogenase family.</text>
</comment>
<comment type="caution">
    <text evidence="10">The sequence shown here is derived from an EMBL/GenBank/DDBJ whole genome shotgun (WGS) entry which is preliminary data.</text>
</comment>
<dbReference type="GO" id="GO:0003995">
    <property type="term" value="F:acyl-CoA dehydrogenase activity"/>
    <property type="evidence" value="ECO:0007669"/>
    <property type="project" value="TreeGrafter"/>
</dbReference>
<dbReference type="FunFam" id="2.40.110.10:FF:000002">
    <property type="entry name" value="Acyl-CoA dehydrogenase fadE12"/>
    <property type="match status" value="1"/>
</dbReference>
<dbReference type="Gene3D" id="1.20.140.10">
    <property type="entry name" value="Butyryl-CoA Dehydrogenase, subunit A, domain 3"/>
    <property type="match status" value="1"/>
</dbReference>
<dbReference type="GO" id="GO:0050660">
    <property type="term" value="F:flavin adenine dinucleotide binding"/>
    <property type="evidence" value="ECO:0007669"/>
    <property type="project" value="InterPro"/>
</dbReference>
<dbReference type="AlphaFoldDB" id="A0A418WIJ8"/>
<dbReference type="PANTHER" id="PTHR48083:SF28">
    <property type="entry name" value="ACYL-COA DEHYDROGENASE FAMILY PROTEIN (AFU_ORTHOLOGUE AFUA_6G10880)-RELATED"/>
    <property type="match status" value="1"/>
</dbReference>
<keyword evidence="3 6" id="KW-0285">Flavoprotein</keyword>
<evidence type="ECO:0000259" key="9">
    <source>
        <dbReference type="Pfam" id="PF02771"/>
    </source>
</evidence>
<evidence type="ECO:0000256" key="3">
    <source>
        <dbReference type="ARBA" id="ARBA00022630"/>
    </source>
</evidence>
<feature type="domain" description="Acyl-CoA oxidase/dehydrogenase middle" evidence="8">
    <location>
        <begin position="134"/>
        <end position="227"/>
    </location>
</feature>
<sequence length="389" mass="42534">MSLFDPLLKPVPSPYFKEEHHTYRAQLRRWVDEHVAPFVDEWDEAGTFPRELYKKASEIGLLRMGFPEEYGGIEGTDIFHSIVATEELARAGAGGLIAGLMTHGIGAPPIAALGSDELKARVLPGIMAGEKISALGITEPSGGSDVANLQTTARREGDRYIVNGSKIFITSGMRCDYLTTAVRTGGKGFGGISLLLIEMDRAGITRTPLKKMGWWMSDTAAIYFDNVEVPAENLVGPENAGFLGIVRNFNGERIGLAAGANAFARVALEEAIAWARQRTTFGKRLADHQVIRHKIVDMAMRIEATKCMLENLAWRVDQGDAPIAEICMLKNQATLTMEFCAREAMQILGGAGYMRGTKTERIYREVRVNAIGGGSEEIMRDLAARQLGL</sequence>
<dbReference type="GO" id="GO:0033539">
    <property type="term" value="P:fatty acid beta-oxidation using acyl-CoA dehydrogenase"/>
    <property type="evidence" value="ECO:0007669"/>
    <property type="project" value="TreeGrafter"/>
</dbReference>
<dbReference type="InterPro" id="IPR050741">
    <property type="entry name" value="Acyl-CoA_dehydrogenase"/>
</dbReference>
<keyword evidence="5 6" id="KW-0560">Oxidoreductase</keyword>
<dbReference type="GO" id="GO:0005737">
    <property type="term" value="C:cytoplasm"/>
    <property type="evidence" value="ECO:0007669"/>
    <property type="project" value="TreeGrafter"/>
</dbReference>
<dbReference type="SUPFAM" id="SSF47203">
    <property type="entry name" value="Acyl-CoA dehydrogenase C-terminal domain-like"/>
    <property type="match status" value="1"/>
</dbReference>
<dbReference type="Gene3D" id="2.40.110.10">
    <property type="entry name" value="Butyryl-CoA Dehydrogenase, subunit A, domain 2"/>
    <property type="match status" value="1"/>
</dbReference>
<dbReference type="InterPro" id="IPR006091">
    <property type="entry name" value="Acyl-CoA_Oxase/DH_mid-dom"/>
</dbReference>
<evidence type="ECO:0000259" key="8">
    <source>
        <dbReference type="Pfam" id="PF02770"/>
    </source>
</evidence>
<dbReference type="Pfam" id="PF00441">
    <property type="entry name" value="Acyl-CoA_dh_1"/>
    <property type="match status" value="1"/>
</dbReference>
<dbReference type="Gene3D" id="1.10.540.10">
    <property type="entry name" value="Acyl-CoA dehydrogenase/oxidase, N-terminal domain"/>
    <property type="match status" value="1"/>
</dbReference>
<gene>
    <name evidence="10" type="ORF">D3874_03915</name>
</gene>
<keyword evidence="11" id="KW-1185">Reference proteome</keyword>
<dbReference type="InterPro" id="IPR046373">
    <property type="entry name" value="Acyl-CoA_Oxase/DH_mid-dom_sf"/>
</dbReference>
<protein>
    <submittedName>
        <fullName evidence="10">Acyl-CoA dehydrogenase</fullName>
    </submittedName>
</protein>
<accession>A0A418WIJ8</accession>
<dbReference type="Pfam" id="PF02770">
    <property type="entry name" value="Acyl-CoA_dh_M"/>
    <property type="match status" value="1"/>
</dbReference>
<dbReference type="InterPro" id="IPR036250">
    <property type="entry name" value="AcylCo_DH-like_C"/>
</dbReference>
<dbReference type="InterPro" id="IPR037069">
    <property type="entry name" value="AcylCoA_DH/ox_N_sf"/>
</dbReference>
<evidence type="ECO:0000313" key="11">
    <source>
        <dbReference type="Proteomes" id="UP000284605"/>
    </source>
</evidence>
<dbReference type="Proteomes" id="UP000284605">
    <property type="component" value="Unassembled WGS sequence"/>
</dbReference>
<dbReference type="SUPFAM" id="SSF56645">
    <property type="entry name" value="Acyl-CoA dehydrogenase NM domain-like"/>
    <property type="match status" value="1"/>
</dbReference>
<dbReference type="OrthoDB" id="5510711at2"/>
<name>A0A418WIJ8_9PROT</name>
<evidence type="ECO:0000256" key="4">
    <source>
        <dbReference type="ARBA" id="ARBA00022827"/>
    </source>
</evidence>
<dbReference type="FunFam" id="1.20.140.10:FF:000001">
    <property type="entry name" value="Acyl-CoA dehydrogenase"/>
    <property type="match status" value="1"/>
</dbReference>
<reference evidence="10 11" key="1">
    <citation type="submission" date="2018-09" db="EMBL/GenBank/DDBJ databases">
        <authorList>
            <person name="Zhu H."/>
        </authorList>
    </citation>
    <scope>NUCLEOTIDE SEQUENCE [LARGE SCALE GENOMIC DNA]</scope>
    <source>
        <strain evidence="10 11">K1W22B-8</strain>
    </source>
</reference>
<proteinExistence type="inferred from homology"/>
<evidence type="ECO:0000256" key="6">
    <source>
        <dbReference type="RuleBase" id="RU362125"/>
    </source>
</evidence>
<evidence type="ECO:0000256" key="5">
    <source>
        <dbReference type="ARBA" id="ARBA00023002"/>
    </source>
</evidence>
<dbReference type="InterPro" id="IPR013786">
    <property type="entry name" value="AcylCoA_DH/ox_N"/>
</dbReference>
<feature type="domain" description="Acyl-CoA dehydrogenase/oxidase N-terminal" evidence="9">
    <location>
        <begin position="18"/>
        <end position="130"/>
    </location>
</feature>